<dbReference type="PANTHER" id="PTHR30537">
    <property type="entry name" value="HTH-TYPE TRANSCRIPTIONAL REGULATOR"/>
    <property type="match status" value="1"/>
</dbReference>
<dbReference type="InterPro" id="IPR036388">
    <property type="entry name" value="WH-like_DNA-bd_sf"/>
</dbReference>
<dbReference type="EMBL" id="CP013140">
    <property type="protein sequence ID" value="ALN60115.1"/>
    <property type="molecule type" value="Genomic_DNA"/>
</dbReference>
<dbReference type="Gene3D" id="1.10.10.10">
    <property type="entry name" value="Winged helix-like DNA-binding domain superfamily/Winged helix DNA-binding domain"/>
    <property type="match status" value="1"/>
</dbReference>
<protein>
    <submittedName>
        <fullName evidence="5">Transcriptional regulator, LysR family</fullName>
    </submittedName>
</protein>
<comment type="similarity">
    <text evidence="1">Belongs to the LysR transcriptional regulatory family.</text>
</comment>
<dbReference type="SUPFAM" id="SSF46785">
    <property type="entry name" value="Winged helix' DNA-binding domain"/>
    <property type="match status" value="1"/>
</dbReference>
<dbReference type="PROSITE" id="PS50931">
    <property type="entry name" value="HTH_LYSR"/>
    <property type="match status" value="1"/>
</dbReference>
<dbReference type="PANTHER" id="PTHR30537:SF26">
    <property type="entry name" value="GLYCINE CLEAVAGE SYSTEM TRANSCRIPTIONAL ACTIVATOR"/>
    <property type="match status" value="1"/>
</dbReference>
<dbReference type="AlphaFoldDB" id="A0A0S2DNU9"/>
<evidence type="ECO:0000256" key="2">
    <source>
        <dbReference type="ARBA" id="ARBA00023015"/>
    </source>
</evidence>
<evidence type="ECO:0000256" key="3">
    <source>
        <dbReference type="ARBA" id="ARBA00023125"/>
    </source>
</evidence>
<sequence length="300" mass="32769">MFAELPLTALRSFEAAARLSSFKAAAEELHVTPTAISHQIRQLESWLGRPLFQRQPRGVALTDDGRRLFRDVHGALLEVAQSVAVLRPRPDAGCLTVTTSTSLAALWLVPRLGRFYARHPDIAVRIDTSAQVVDLEQNAGVDLAIRYGGAVPAGLHRHGGLREFFGVYGAPGRTQAEAAKSPPTLISVEWGDSQLYCRTWEAWCERAGVDWLQRAPTVRAYDEEHYAMYAAGAGQGLVLASSVVVAGNVARGLLEAYRPEIVVPGETYHVLCVPGRERHPPVRAFLAWLDEEMGVSEPAS</sequence>
<dbReference type="PRINTS" id="PR00039">
    <property type="entry name" value="HTHLYSR"/>
</dbReference>
<dbReference type="GO" id="GO:0003700">
    <property type="term" value="F:DNA-binding transcription factor activity"/>
    <property type="evidence" value="ECO:0007669"/>
    <property type="project" value="InterPro"/>
</dbReference>
<keyword evidence="4" id="KW-0804">Transcription</keyword>
<gene>
    <name evidence="5" type="ORF">GLE_4774</name>
</gene>
<dbReference type="GO" id="GO:0006351">
    <property type="term" value="P:DNA-templated transcription"/>
    <property type="evidence" value="ECO:0007669"/>
    <property type="project" value="TreeGrafter"/>
</dbReference>
<evidence type="ECO:0000313" key="6">
    <source>
        <dbReference type="Proteomes" id="UP000061569"/>
    </source>
</evidence>
<organism evidence="5 6">
    <name type="scientific">Lysobacter enzymogenes</name>
    <dbReference type="NCBI Taxonomy" id="69"/>
    <lineage>
        <taxon>Bacteria</taxon>
        <taxon>Pseudomonadati</taxon>
        <taxon>Pseudomonadota</taxon>
        <taxon>Gammaproteobacteria</taxon>
        <taxon>Lysobacterales</taxon>
        <taxon>Lysobacteraceae</taxon>
        <taxon>Lysobacter</taxon>
    </lineage>
</organism>
<dbReference type="Proteomes" id="UP000061569">
    <property type="component" value="Chromosome"/>
</dbReference>
<keyword evidence="3" id="KW-0238">DNA-binding</keyword>
<evidence type="ECO:0000256" key="1">
    <source>
        <dbReference type="ARBA" id="ARBA00009437"/>
    </source>
</evidence>
<reference evidence="5 6" key="1">
    <citation type="submission" date="2015-11" db="EMBL/GenBank/DDBJ databases">
        <title>Genome sequences of Lysobacter enzymogenes strain C3 and Lysobacter antibioticus ATCC 29479.</title>
        <authorList>
            <person name="Kobayashi D.Y."/>
        </authorList>
    </citation>
    <scope>NUCLEOTIDE SEQUENCE [LARGE SCALE GENOMIC DNA]</scope>
    <source>
        <strain evidence="5 6">C3</strain>
    </source>
</reference>
<dbReference type="SUPFAM" id="SSF53850">
    <property type="entry name" value="Periplasmic binding protein-like II"/>
    <property type="match status" value="1"/>
</dbReference>
<dbReference type="FunFam" id="1.10.10.10:FF:000038">
    <property type="entry name" value="Glycine cleavage system transcriptional activator"/>
    <property type="match status" value="1"/>
</dbReference>
<dbReference type="InterPro" id="IPR005119">
    <property type="entry name" value="LysR_subst-bd"/>
</dbReference>
<dbReference type="InterPro" id="IPR000847">
    <property type="entry name" value="LysR_HTH_N"/>
</dbReference>
<accession>A0A0S2DNU9</accession>
<dbReference type="KEGG" id="lez:GLE_4774"/>
<dbReference type="InterPro" id="IPR058163">
    <property type="entry name" value="LysR-type_TF_proteobact-type"/>
</dbReference>
<dbReference type="Pfam" id="PF03466">
    <property type="entry name" value="LysR_substrate"/>
    <property type="match status" value="1"/>
</dbReference>
<dbReference type="STRING" id="69.GLE_4774"/>
<dbReference type="GO" id="GO:0043565">
    <property type="term" value="F:sequence-specific DNA binding"/>
    <property type="evidence" value="ECO:0007669"/>
    <property type="project" value="TreeGrafter"/>
</dbReference>
<proteinExistence type="inferred from homology"/>
<dbReference type="OrthoDB" id="5526340at2"/>
<evidence type="ECO:0000313" key="5">
    <source>
        <dbReference type="EMBL" id="ALN60115.1"/>
    </source>
</evidence>
<dbReference type="Pfam" id="PF00126">
    <property type="entry name" value="HTH_1"/>
    <property type="match status" value="1"/>
</dbReference>
<dbReference type="PATRIC" id="fig|69.6.peg.4708"/>
<evidence type="ECO:0000256" key="4">
    <source>
        <dbReference type="ARBA" id="ARBA00023163"/>
    </source>
</evidence>
<keyword evidence="2" id="KW-0805">Transcription regulation</keyword>
<dbReference type="Gene3D" id="3.40.190.10">
    <property type="entry name" value="Periplasmic binding protein-like II"/>
    <property type="match status" value="2"/>
</dbReference>
<name>A0A0S2DNU9_LYSEN</name>
<dbReference type="InterPro" id="IPR036390">
    <property type="entry name" value="WH_DNA-bd_sf"/>
</dbReference>